<dbReference type="HAMAP" id="MF_00394">
    <property type="entry name" value="NAD_Glyc3P_dehydrog"/>
    <property type="match status" value="1"/>
</dbReference>
<evidence type="ECO:0000256" key="8">
    <source>
        <dbReference type="ARBA" id="ARBA00023264"/>
    </source>
</evidence>
<feature type="binding site" evidence="13">
    <location>
        <position position="14"/>
    </location>
    <ligand>
        <name>NADPH</name>
        <dbReference type="ChEBI" id="CHEBI:57783"/>
    </ligand>
</feature>
<evidence type="ECO:0000256" key="5">
    <source>
        <dbReference type="ARBA" id="ARBA00023027"/>
    </source>
</evidence>
<keyword evidence="6 13" id="KW-0443">Lipid metabolism</keyword>
<evidence type="ECO:0000256" key="1">
    <source>
        <dbReference type="ARBA" id="ARBA00011009"/>
    </source>
</evidence>
<keyword evidence="13" id="KW-0547">Nucleotide-binding</keyword>
<dbReference type="Pfam" id="PF07479">
    <property type="entry name" value="NAD_Gly3P_dh_C"/>
    <property type="match status" value="1"/>
</dbReference>
<protein>
    <recommendedName>
        <fullName evidence="11 13">Glycerol-3-phosphate dehydrogenase [NAD(P)+]</fullName>
        <ecNumber evidence="10 13">1.1.1.94</ecNumber>
    </recommendedName>
    <alternativeName>
        <fullName evidence="13">NAD(P)(+)-dependent glycerol-3-phosphate dehydrogenase</fullName>
    </alternativeName>
    <alternativeName>
        <fullName evidence="12 13">NAD(P)H-dependent dihydroxyacetone-phosphate reductase</fullName>
    </alternativeName>
</protein>
<dbReference type="GO" id="GO:0006650">
    <property type="term" value="P:glycerophospholipid metabolic process"/>
    <property type="evidence" value="ECO:0007669"/>
    <property type="project" value="UniProtKB-UniRule"/>
</dbReference>
<keyword evidence="8 13" id="KW-1208">Phospholipid metabolism</keyword>
<dbReference type="InterPro" id="IPR011128">
    <property type="entry name" value="G3P_DH_NAD-dep_N"/>
</dbReference>
<dbReference type="EC" id="1.1.1.94" evidence="10 13"/>
<feature type="binding site" evidence="13">
    <location>
        <position position="280"/>
    </location>
    <ligand>
        <name>NADPH</name>
        <dbReference type="ChEBI" id="CHEBI:57783"/>
    </ligand>
</feature>
<keyword evidence="3 13" id="KW-0521">NADP</keyword>
<feature type="binding site" evidence="16">
    <location>
        <begin position="10"/>
        <end position="15"/>
    </location>
    <ligand>
        <name>NAD(+)</name>
        <dbReference type="ChEBI" id="CHEBI:57540"/>
    </ligand>
</feature>
<evidence type="ECO:0000313" key="20">
    <source>
        <dbReference type="EMBL" id="NOT34114.1"/>
    </source>
</evidence>
<dbReference type="FunFam" id="3.40.50.720:FF:000019">
    <property type="entry name" value="Glycerol-3-phosphate dehydrogenase [NAD(P)+]"/>
    <property type="match status" value="1"/>
</dbReference>
<dbReference type="PIRSF" id="PIRSF000114">
    <property type="entry name" value="Glycerol-3-P_dh"/>
    <property type="match status" value="1"/>
</dbReference>
<evidence type="ECO:0000256" key="16">
    <source>
        <dbReference type="PIRSR" id="PIRSR000114-3"/>
    </source>
</evidence>
<feature type="binding site" evidence="15">
    <location>
        <begin position="254"/>
        <end position="255"/>
    </location>
    <ligand>
        <name>substrate</name>
    </ligand>
</feature>
<dbReference type="Pfam" id="PF01210">
    <property type="entry name" value="NAD_Gly3P_dh_N"/>
    <property type="match status" value="1"/>
</dbReference>
<evidence type="ECO:0000256" key="14">
    <source>
        <dbReference type="PIRSR" id="PIRSR000114-1"/>
    </source>
</evidence>
<dbReference type="UniPathway" id="UPA00940"/>
<feature type="binding site" evidence="13">
    <location>
        <position position="278"/>
    </location>
    <ligand>
        <name>NADPH</name>
        <dbReference type="ChEBI" id="CHEBI:57783"/>
    </ligand>
</feature>
<evidence type="ECO:0000256" key="9">
    <source>
        <dbReference type="ARBA" id="ARBA00052716"/>
    </source>
</evidence>
<feature type="binding site" evidence="16">
    <location>
        <position position="139"/>
    </location>
    <ligand>
        <name>NAD(+)</name>
        <dbReference type="ChEBI" id="CHEBI:57540"/>
    </ligand>
</feature>
<evidence type="ECO:0000256" key="10">
    <source>
        <dbReference type="ARBA" id="ARBA00066687"/>
    </source>
</evidence>
<evidence type="ECO:0000256" key="3">
    <source>
        <dbReference type="ARBA" id="ARBA00022857"/>
    </source>
</evidence>
<reference evidence="20 21" key="1">
    <citation type="submission" date="2020-04" db="EMBL/GenBank/DDBJ databases">
        <title>Metagenomic profiling of ammonia- and methane-oxidizing microorganisms in a Dutch drinking water treatment plant.</title>
        <authorList>
            <person name="Poghosyan L."/>
            <person name="Leucker S."/>
        </authorList>
    </citation>
    <scope>NUCLEOTIDE SEQUENCE [LARGE SCALE GENOMIC DNA]</scope>
    <source>
        <strain evidence="20">S-RSF-IL-03</strain>
    </source>
</reference>
<evidence type="ECO:0000256" key="4">
    <source>
        <dbReference type="ARBA" id="ARBA00023002"/>
    </source>
</evidence>
<evidence type="ECO:0000256" key="17">
    <source>
        <dbReference type="RuleBase" id="RU000437"/>
    </source>
</evidence>
<name>A0A849SND1_UNCEI</name>
<dbReference type="Gene3D" id="3.40.50.720">
    <property type="entry name" value="NAD(P)-binding Rossmann-like Domain"/>
    <property type="match status" value="1"/>
</dbReference>
<proteinExistence type="inferred from homology"/>
<feature type="domain" description="Glycerol-3-phosphate dehydrogenase NAD-dependent C-terminal" evidence="19">
    <location>
        <begin position="179"/>
        <end position="319"/>
    </location>
</feature>
<comment type="similarity">
    <text evidence="1 13 17">Belongs to the NAD-dependent glycerol-3-phosphate dehydrogenase family.</text>
</comment>
<keyword evidence="2 13" id="KW-0444">Lipid biosynthesis</keyword>
<dbReference type="PANTHER" id="PTHR11728:SF1">
    <property type="entry name" value="GLYCEROL-3-PHOSPHATE DEHYDROGENASE [NAD(+)] 2, CHLOROPLASTIC"/>
    <property type="match status" value="1"/>
</dbReference>
<evidence type="ECO:0000256" key="15">
    <source>
        <dbReference type="PIRSR" id="PIRSR000114-2"/>
    </source>
</evidence>
<feature type="binding site" evidence="13">
    <location>
        <position position="254"/>
    </location>
    <ligand>
        <name>NADPH</name>
        <dbReference type="ChEBI" id="CHEBI:57783"/>
    </ligand>
</feature>
<dbReference type="GO" id="GO:0008654">
    <property type="term" value="P:phospholipid biosynthetic process"/>
    <property type="evidence" value="ECO:0007669"/>
    <property type="project" value="UniProtKB-KW"/>
</dbReference>
<dbReference type="SUPFAM" id="SSF48179">
    <property type="entry name" value="6-phosphogluconate dehydrogenase C-terminal domain-like"/>
    <property type="match status" value="1"/>
</dbReference>
<dbReference type="NCBIfam" id="NF000940">
    <property type="entry name" value="PRK00094.1-2"/>
    <property type="match status" value="1"/>
</dbReference>
<evidence type="ECO:0000256" key="13">
    <source>
        <dbReference type="HAMAP-Rule" id="MF_00394"/>
    </source>
</evidence>
<evidence type="ECO:0000259" key="19">
    <source>
        <dbReference type="Pfam" id="PF07479"/>
    </source>
</evidence>
<dbReference type="Proteomes" id="UP000580839">
    <property type="component" value="Unassembled WGS sequence"/>
</dbReference>
<keyword evidence="13" id="KW-0963">Cytoplasm</keyword>
<comment type="function">
    <text evidence="13">Catalyzes the reduction of the glycolytic intermediate dihydroxyacetone phosphate (DHAP) to sn-glycerol 3-phosphate (G3P), the key precursor for phospholipid synthesis.</text>
</comment>
<organism evidence="20 21">
    <name type="scientific">Eiseniibacteriota bacterium</name>
    <dbReference type="NCBI Taxonomy" id="2212470"/>
    <lineage>
        <taxon>Bacteria</taxon>
        <taxon>Candidatus Eiseniibacteriota</taxon>
    </lineage>
</organism>
<keyword evidence="7 13" id="KW-0594">Phospholipid biosynthesis</keyword>
<dbReference type="PROSITE" id="PS00957">
    <property type="entry name" value="NAD_G3PDH"/>
    <property type="match status" value="1"/>
</dbReference>
<gene>
    <name evidence="13" type="primary">gpsA</name>
    <name evidence="20" type="ORF">HOP12_08090</name>
</gene>
<feature type="binding site" evidence="13">
    <location>
        <position position="34"/>
    </location>
    <ligand>
        <name>NADPH</name>
        <dbReference type="ChEBI" id="CHEBI:57783"/>
    </ligand>
</feature>
<dbReference type="EMBL" id="JABFRW010000094">
    <property type="protein sequence ID" value="NOT34114.1"/>
    <property type="molecule type" value="Genomic_DNA"/>
</dbReference>
<dbReference type="InterPro" id="IPR008927">
    <property type="entry name" value="6-PGluconate_DH-like_C_sf"/>
</dbReference>
<dbReference type="SUPFAM" id="SSF51735">
    <property type="entry name" value="NAD(P)-binding Rossmann-fold domains"/>
    <property type="match status" value="1"/>
</dbReference>
<feature type="binding site" evidence="13">
    <location>
        <position position="107"/>
    </location>
    <ligand>
        <name>NADPH</name>
        <dbReference type="ChEBI" id="CHEBI:57783"/>
    </ligand>
</feature>
<dbReference type="InterPro" id="IPR013328">
    <property type="entry name" value="6PGD_dom2"/>
</dbReference>
<evidence type="ECO:0000256" key="6">
    <source>
        <dbReference type="ARBA" id="ARBA00023098"/>
    </source>
</evidence>
<evidence type="ECO:0000256" key="11">
    <source>
        <dbReference type="ARBA" id="ARBA00069372"/>
    </source>
</evidence>
<dbReference type="InterPro" id="IPR006168">
    <property type="entry name" value="G3P_DH_NAD-dep"/>
</dbReference>
<dbReference type="GO" id="GO:0005975">
    <property type="term" value="P:carbohydrate metabolic process"/>
    <property type="evidence" value="ECO:0007669"/>
    <property type="project" value="InterPro"/>
</dbReference>
<comment type="catalytic activity">
    <reaction evidence="13">
        <text>sn-glycerol 3-phosphate + NAD(+) = dihydroxyacetone phosphate + NADH + H(+)</text>
        <dbReference type="Rhea" id="RHEA:11092"/>
        <dbReference type="ChEBI" id="CHEBI:15378"/>
        <dbReference type="ChEBI" id="CHEBI:57540"/>
        <dbReference type="ChEBI" id="CHEBI:57597"/>
        <dbReference type="ChEBI" id="CHEBI:57642"/>
        <dbReference type="ChEBI" id="CHEBI:57945"/>
        <dbReference type="EC" id="1.1.1.94"/>
    </reaction>
</comment>
<dbReference type="PANTHER" id="PTHR11728">
    <property type="entry name" value="GLYCEROL-3-PHOSPHATE DEHYDROGENASE"/>
    <property type="match status" value="1"/>
</dbReference>
<dbReference type="GO" id="GO:0005829">
    <property type="term" value="C:cytosol"/>
    <property type="evidence" value="ECO:0007669"/>
    <property type="project" value="TreeGrafter"/>
</dbReference>
<evidence type="ECO:0000256" key="12">
    <source>
        <dbReference type="ARBA" id="ARBA00080511"/>
    </source>
</evidence>
<accession>A0A849SND1</accession>
<feature type="binding site" evidence="13">
    <location>
        <position position="190"/>
    </location>
    <ligand>
        <name>sn-glycerol 3-phosphate</name>
        <dbReference type="ChEBI" id="CHEBI:57597"/>
    </ligand>
</feature>
<feature type="binding site" evidence="13">
    <location>
        <position position="13"/>
    </location>
    <ligand>
        <name>NADPH</name>
        <dbReference type="ChEBI" id="CHEBI:57783"/>
    </ligand>
</feature>
<dbReference type="AlphaFoldDB" id="A0A849SND1"/>
<sequence>MSVERVAVLGAGSWGTTLGLVLAGGGHDVQLWDHDRAHLDAIDGARENRKFLPGIILPGGVKVQPELGRALEGAGFAVYAVPSHALRSVGTQVARSSRGVLPVCATKGLELETLKRATEILSATLDDDAPVLLVGPSHAEEVSRGIPTSVVAASRDEERARDVQRLFAGPRFRVYTNTDVVGCEYGAALKNVIAIAAGVCDGLGYGDNTKGALLTRGLAEITRLGLALGGRRETFYGLTGMGDLIATAMSRHSRNRHVGERLGRGESLEAVLGNMVMVAEGVNTARAARDVGRAQAVELPITEQVCAILFDGVAPARALEALMTRDLKSE</sequence>
<dbReference type="GO" id="GO:0046168">
    <property type="term" value="P:glycerol-3-phosphate catabolic process"/>
    <property type="evidence" value="ECO:0007669"/>
    <property type="project" value="InterPro"/>
</dbReference>
<feature type="binding site" evidence="15">
    <location>
        <position position="107"/>
    </location>
    <ligand>
        <name>substrate</name>
    </ligand>
</feature>
<dbReference type="InterPro" id="IPR006109">
    <property type="entry name" value="G3P_DH_NAD-dep_C"/>
</dbReference>
<dbReference type="InterPro" id="IPR036291">
    <property type="entry name" value="NAD(P)-bd_dom_sf"/>
</dbReference>
<keyword evidence="4 13" id="KW-0560">Oxidoreductase</keyword>
<dbReference type="GO" id="GO:0046167">
    <property type="term" value="P:glycerol-3-phosphate biosynthetic process"/>
    <property type="evidence" value="ECO:0007669"/>
    <property type="project" value="UniProtKB-UniRule"/>
</dbReference>
<dbReference type="GO" id="GO:0051287">
    <property type="term" value="F:NAD binding"/>
    <property type="evidence" value="ECO:0007669"/>
    <property type="project" value="InterPro"/>
</dbReference>
<dbReference type="PRINTS" id="PR00077">
    <property type="entry name" value="GPDHDRGNASE"/>
</dbReference>
<keyword evidence="5 13" id="KW-0520">NAD</keyword>
<feature type="binding site" evidence="13">
    <location>
        <position position="135"/>
    </location>
    <ligand>
        <name>sn-glycerol 3-phosphate</name>
        <dbReference type="ChEBI" id="CHEBI:57597"/>
    </ligand>
</feature>
<comment type="catalytic activity">
    <reaction evidence="9">
        <text>sn-glycerol 3-phosphate + NADP(+) = dihydroxyacetone phosphate + NADPH + H(+)</text>
        <dbReference type="Rhea" id="RHEA:11096"/>
        <dbReference type="ChEBI" id="CHEBI:15378"/>
        <dbReference type="ChEBI" id="CHEBI:57597"/>
        <dbReference type="ChEBI" id="CHEBI:57642"/>
        <dbReference type="ChEBI" id="CHEBI:57783"/>
        <dbReference type="ChEBI" id="CHEBI:58349"/>
        <dbReference type="EC" id="1.1.1.94"/>
    </reaction>
    <physiologicalReaction direction="right-to-left" evidence="9">
        <dbReference type="Rhea" id="RHEA:11098"/>
    </physiologicalReaction>
</comment>
<feature type="binding site" evidence="13">
    <location>
        <position position="107"/>
    </location>
    <ligand>
        <name>sn-glycerol 3-phosphate</name>
        <dbReference type="ChEBI" id="CHEBI:57597"/>
    </ligand>
</feature>
<feature type="binding site" evidence="16">
    <location>
        <position position="254"/>
    </location>
    <ligand>
        <name>NAD(+)</name>
        <dbReference type="ChEBI" id="CHEBI:57540"/>
    </ligand>
</feature>
<evidence type="ECO:0000256" key="2">
    <source>
        <dbReference type="ARBA" id="ARBA00022516"/>
    </source>
</evidence>
<comment type="caution">
    <text evidence="13">Lacks conserved residue(s) required for the propagation of feature annotation.</text>
</comment>
<evidence type="ECO:0000256" key="7">
    <source>
        <dbReference type="ARBA" id="ARBA00023209"/>
    </source>
</evidence>
<feature type="binding site" evidence="13">
    <location>
        <position position="253"/>
    </location>
    <ligand>
        <name>sn-glycerol 3-phosphate</name>
        <dbReference type="ChEBI" id="CHEBI:57597"/>
    </ligand>
</feature>
<feature type="binding site" evidence="13">
    <location>
        <position position="139"/>
    </location>
    <ligand>
        <name>NADPH</name>
        <dbReference type="ChEBI" id="CHEBI:57783"/>
    </ligand>
</feature>
<dbReference type="NCBIfam" id="NF000942">
    <property type="entry name" value="PRK00094.1-4"/>
    <property type="match status" value="1"/>
</dbReference>
<dbReference type="Gene3D" id="1.10.1040.10">
    <property type="entry name" value="N-(1-d-carboxylethyl)-l-norvaline Dehydrogenase, domain 2"/>
    <property type="match status" value="1"/>
</dbReference>
<feature type="binding site" evidence="13">
    <location>
        <position position="137"/>
    </location>
    <ligand>
        <name>sn-glycerol 3-phosphate</name>
        <dbReference type="ChEBI" id="CHEBI:57597"/>
    </ligand>
</feature>
<evidence type="ECO:0000313" key="21">
    <source>
        <dbReference type="Proteomes" id="UP000580839"/>
    </source>
</evidence>
<feature type="binding site" evidence="13">
    <location>
        <position position="254"/>
    </location>
    <ligand>
        <name>sn-glycerol 3-phosphate</name>
        <dbReference type="ChEBI" id="CHEBI:57597"/>
    </ligand>
</feature>
<feature type="active site" description="Proton acceptor" evidence="13 14">
    <location>
        <position position="190"/>
    </location>
</feature>
<feature type="binding site" evidence="13">
    <location>
        <position position="255"/>
    </location>
    <ligand>
        <name>sn-glycerol 3-phosphate</name>
        <dbReference type="ChEBI" id="CHEBI:57597"/>
    </ligand>
</feature>
<feature type="binding site" evidence="13">
    <location>
        <position position="243"/>
    </location>
    <ligand>
        <name>sn-glycerol 3-phosphate</name>
        <dbReference type="ChEBI" id="CHEBI:57597"/>
    </ligand>
</feature>
<comment type="subcellular location">
    <subcellularLocation>
        <location evidence="13">Cytoplasm</location>
    </subcellularLocation>
</comment>
<comment type="pathway">
    <text evidence="13">Membrane lipid metabolism; glycerophospholipid metabolism.</text>
</comment>
<dbReference type="GO" id="GO:0047952">
    <property type="term" value="F:glycerol-3-phosphate dehydrogenase [NAD(P)+] activity"/>
    <property type="evidence" value="ECO:0007669"/>
    <property type="project" value="UniProtKB-UniRule"/>
</dbReference>
<evidence type="ECO:0000259" key="18">
    <source>
        <dbReference type="Pfam" id="PF01210"/>
    </source>
</evidence>
<dbReference type="FunFam" id="1.10.1040.10:FF:000001">
    <property type="entry name" value="Glycerol-3-phosphate dehydrogenase [NAD(P)+]"/>
    <property type="match status" value="1"/>
</dbReference>
<comment type="caution">
    <text evidence="20">The sequence shown here is derived from an EMBL/GenBank/DDBJ whole genome shotgun (WGS) entry which is preliminary data.</text>
</comment>
<feature type="domain" description="Glycerol-3-phosphate dehydrogenase NAD-dependent N-terminal" evidence="18">
    <location>
        <begin position="6"/>
        <end position="159"/>
    </location>
</feature>